<dbReference type="RefSeq" id="WP_071185906.1">
    <property type="nucleotide sequence ID" value="NZ_CP017774.1"/>
</dbReference>
<proteinExistence type="predicted"/>
<dbReference type="KEGG" id="fcm:BIW12_15255"/>
<reference evidence="1 2" key="1">
    <citation type="submission" date="2016-10" db="EMBL/GenBank/DDBJ databases">
        <title>Complete Genome Sequence of Flavobacterium sp. PK15.</title>
        <authorList>
            <person name="Ekwe A."/>
            <person name="Kim S.B."/>
        </authorList>
    </citation>
    <scope>NUCLEOTIDE SEQUENCE [LARGE SCALE GENOMIC DNA]</scope>
    <source>
        <strain evidence="1 2">PK15</strain>
    </source>
</reference>
<dbReference type="OrthoDB" id="1430532at2"/>
<name>A0A1D9PDM4_9FLAO</name>
<accession>A0A1D9PDM4</accession>
<dbReference type="Proteomes" id="UP000178198">
    <property type="component" value="Chromosome"/>
</dbReference>
<keyword evidence="2" id="KW-1185">Reference proteome</keyword>
<dbReference type="InterPro" id="IPR054207">
    <property type="entry name" value="DUF6913"/>
</dbReference>
<dbReference type="Pfam" id="PF21857">
    <property type="entry name" value="DUF6913"/>
    <property type="match status" value="1"/>
</dbReference>
<evidence type="ECO:0000313" key="1">
    <source>
        <dbReference type="EMBL" id="APA00674.1"/>
    </source>
</evidence>
<organism evidence="1 2">
    <name type="scientific">Flavobacterium commune</name>
    <dbReference type="NCBI Taxonomy" id="1306519"/>
    <lineage>
        <taxon>Bacteria</taxon>
        <taxon>Pseudomonadati</taxon>
        <taxon>Bacteroidota</taxon>
        <taxon>Flavobacteriia</taxon>
        <taxon>Flavobacteriales</taxon>
        <taxon>Flavobacteriaceae</taxon>
        <taxon>Flavobacterium</taxon>
    </lineage>
</organism>
<protein>
    <submittedName>
        <fullName evidence="1">Uncharacterized protein</fullName>
    </submittedName>
</protein>
<dbReference type="AlphaFoldDB" id="A0A1D9PDM4"/>
<gene>
    <name evidence="1" type="ORF">BIW12_15255</name>
</gene>
<dbReference type="EMBL" id="CP017774">
    <property type="protein sequence ID" value="APA00674.1"/>
    <property type="molecule type" value="Genomic_DNA"/>
</dbReference>
<evidence type="ECO:0000313" key="2">
    <source>
        <dbReference type="Proteomes" id="UP000178198"/>
    </source>
</evidence>
<sequence length="172" mass="19894">MFLNYLKEFLVKKILKNSLLNVKAGSFSGKIETVGVIIDETYFNHTELLVKELVLNGITEENIELLIYKSKSKGGFTSLVTKLEWTHLSWKGQIINQAVNDFLIKDFDLLLSYYDVDKAILLVATQESKAKFKVGFSTINKRLNNLMINTNSENYKIFVQELFRYLKILNKK</sequence>
<dbReference type="STRING" id="1306519.BIW12_15255"/>